<feature type="region of interest" description="Disordered" evidence="1">
    <location>
        <begin position="1"/>
        <end position="30"/>
    </location>
</feature>
<name>A0A544YP22_9ACTN</name>
<evidence type="ECO:0000313" key="3">
    <source>
        <dbReference type="EMBL" id="TQS18493.1"/>
    </source>
</evidence>
<feature type="domain" description="Metallo-beta-lactamase" evidence="2">
    <location>
        <begin position="415"/>
        <end position="576"/>
    </location>
</feature>
<dbReference type="SUPFAM" id="SSF109854">
    <property type="entry name" value="DinB/YfiT-like putative metalloenzymes"/>
    <property type="match status" value="1"/>
</dbReference>
<dbReference type="Proteomes" id="UP000316541">
    <property type="component" value="Unassembled WGS sequence"/>
</dbReference>
<reference evidence="3 4" key="1">
    <citation type="submission" date="2019-07" db="EMBL/GenBank/DDBJ databases">
        <title>Microbispora hainanensis DSM 45428.</title>
        <authorList>
            <person name="Thawai C."/>
        </authorList>
    </citation>
    <scope>NUCLEOTIDE SEQUENCE [LARGE SCALE GENOMIC DNA]</scope>
    <source>
        <strain evidence="3 4">DSM 45428</strain>
    </source>
</reference>
<dbReference type="Pfam" id="PF11716">
    <property type="entry name" value="MDMPI_N"/>
    <property type="match status" value="1"/>
</dbReference>
<feature type="compositionally biased region" description="Basic and acidic residues" evidence="1">
    <location>
        <begin position="328"/>
        <end position="348"/>
    </location>
</feature>
<dbReference type="InterPro" id="IPR034660">
    <property type="entry name" value="DinB/YfiT-like"/>
</dbReference>
<dbReference type="InterPro" id="IPR017517">
    <property type="entry name" value="Maleyloyr_isom"/>
</dbReference>
<organism evidence="3 4">
    <name type="scientific">Microbispora hainanensis</name>
    <dbReference type="NCBI Taxonomy" id="568844"/>
    <lineage>
        <taxon>Bacteria</taxon>
        <taxon>Bacillati</taxon>
        <taxon>Actinomycetota</taxon>
        <taxon>Actinomycetes</taxon>
        <taxon>Streptosporangiales</taxon>
        <taxon>Streptosporangiaceae</taxon>
        <taxon>Microbispora</taxon>
    </lineage>
</organism>
<feature type="compositionally biased region" description="Pro residues" evidence="1">
    <location>
        <begin position="351"/>
        <end position="373"/>
    </location>
</feature>
<dbReference type="InterPro" id="IPR001279">
    <property type="entry name" value="Metallo-B-lactamas"/>
</dbReference>
<comment type="caution">
    <text evidence="3">The sequence shown here is derived from an EMBL/GenBank/DDBJ whole genome shotgun (WGS) entry which is preliminary data.</text>
</comment>
<dbReference type="SUPFAM" id="SSF56281">
    <property type="entry name" value="Metallo-hydrolase/oxidoreductase"/>
    <property type="match status" value="1"/>
</dbReference>
<dbReference type="PANTHER" id="PTHR46233">
    <property type="entry name" value="HYDROXYACYLGLUTATHIONE HYDROLASE GLOC"/>
    <property type="match status" value="1"/>
</dbReference>
<gene>
    <name evidence="3" type="ORF">FLX08_24455</name>
</gene>
<dbReference type="InterPro" id="IPR051453">
    <property type="entry name" value="MBL_Glyoxalase_II"/>
</dbReference>
<dbReference type="EMBL" id="VIRM01000032">
    <property type="protein sequence ID" value="TQS18493.1"/>
    <property type="molecule type" value="Genomic_DNA"/>
</dbReference>
<dbReference type="GO" id="GO:0046872">
    <property type="term" value="F:metal ion binding"/>
    <property type="evidence" value="ECO:0007669"/>
    <property type="project" value="InterPro"/>
</dbReference>
<dbReference type="Gene3D" id="1.20.120.450">
    <property type="entry name" value="dinb family like domain"/>
    <property type="match status" value="1"/>
</dbReference>
<proteinExistence type="predicted"/>
<evidence type="ECO:0000313" key="4">
    <source>
        <dbReference type="Proteomes" id="UP000316541"/>
    </source>
</evidence>
<feature type="region of interest" description="Disordered" evidence="1">
    <location>
        <begin position="304"/>
        <end position="396"/>
    </location>
</feature>
<dbReference type="Pfam" id="PF00753">
    <property type="entry name" value="Lactamase_B"/>
    <property type="match status" value="1"/>
</dbReference>
<dbReference type="AlphaFoldDB" id="A0A544YP22"/>
<keyword evidence="3" id="KW-0670">Pyruvate</keyword>
<dbReference type="NCBIfam" id="TIGR03083">
    <property type="entry name" value="maleylpyruvate isomerase family mycothiol-dependent enzyme"/>
    <property type="match status" value="1"/>
</dbReference>
<sequence length="597" mass="65294">MEVHGQAIQSHRQFRGASSGGRRGRPRVLPWDTLREPGYELRQTHAGHPRETPAHTTARRSVLFPWRSWGRRTGTPGSMILLMSVLREIERELAGATERLLATAARLTDEDLRAPSLLPGWTRGHVLTHIARNADGCVNLLTWARTGVRTPQYASLRAREAGIAAGAGRPAAEQLADLRDSAERFAAAVGQMPAEAWTAPVSGMFPPGHPAWYVPIRRLREVEVHHADLGAGYGWADWPETYVRRELHDTMLWLGGESPVGEVVALDPGTGEVLRTWTGLGDGPSVQGTPRELLAWFAGRTDGTGLRLARPRRPTRPPDAPNAGPGRDAPDARSRRDASDARLRRDAAGKPPSPPPWPKPSPAGLPAEPPSSWPPAGNQRGTIMTYTGNVTKGGPADVREVRGLTISKIEVGDFGNNAYLLRCTETGDGLLIDAAAEPDRLLELIGDMPISSIVTTHRHRDHWGALKEVARATGARTVAHPLDAPELPVKVTREVEHGDRVTVGVVTLDVIHLRGHTPGSIALLYQDRHLFTGDSLFPGGVGNTQKDPLRFEQLFTDVVERIFDRLPDETWVYPGHGRDTTLGAERPHLPEWKARGW</sequence>
<evidence type="ECO:0000259" key="2">
    <source>
        <dbReference type="SMART" id="SM00849"/>
    </source>
</evidence>
<dbReference type="SMART" id="SM00849">
    <property type="entry name" value="Lactamase_B"/>
    <property type="match status" value="1"/>
</dbReference>
<protein>
    <submittedName>
        <fullName evidence="3">Maleylpyruvate isomerase family mycothiol-dependent enzyme</fullName>
    </submittedName>
</protein>
<dbReference type="InterPro" id="IPR036866">
    <property type="entry name" value="RibonucZ/Hydroxyglut_hydro"/>
</dbReference>
<dbReference type="GO" id="GO:0016853">
    <property type="term" value="F:isomerase activity"/>
    <property type="evidence" value="ECO:0007669"/>
    <property type="project" value="UniProtKB-KW"/>
</dbReference>
<feature type="compositionally biased region" description="Polar residues" evidence="1">
    <location>
        <begin position="379"/>
        <end position="390"/>
    </location>
</feature>
<accession>A0A544YP22</accession>
<dbReference type="CDD" id="cd06262">
    <property type="entry name" value="metallo-hydrolase-like_MBL-fold"/>
    <property type="match status" value="1"/>
</dbReference>
<dbReference type="InterPro" id="IPR024344">
    <property type="entry name" value="MDMPI_metal-binding"/>
</dbReference>
<dbReference type="Gene3D" id="3.60.15.10">
    <property type="entry name" value="Ribonuclease Z/Hydroxyacylglutathione hydrolase-like"/>
    <property type="match status" value="1"/>
</dbReference>
<keyword evidence="3" id="KW-0413">Isomerase</keyword>
<dbReference type="PANTHER" id="PTHR46233:SF1">
    <property type="entry name" value="CONSERVED PROTEIN"/>
    <property type="match status" value="1"/>
</dbReference>
<evidence type="ECO:0000256" key="1">
    <source>
        <dbReference type="SAM" id="MobiDB-lite"/>
    </source>
</evidence>